<dbReference type="AlphaFoldDB" id="A0A8B8QLF3"/>
<dbReference type="SUPFAM" id="SSF47095">
    <property type="entry name" value="HMG-box"/>
    <property type="match status" value="1"/>
</dbReference>
<keyword evidence="5" id="KW-1185">Reference proteome</keyword>
<feature type="DNA-binding region" description="HMG box" evidence="1">
    <location>
        <begin position="220"/>
        <end position="289"/>
    </location>
</feature>
<dbReference type="SMART" id="SM01014">
    <property type="entry name" value="ARID"/>
    <property type="match status" value="1"/>
</dbReference>
<accession>A0A8B8QLF3</accession>
<dbReference type="GeneID" id="115752848"/>
<feature type="domain" description="HMG box" evidence="3">
    <location>
        <begin position="220"/>
        <end position="289"/>
    </location>
</feature>
<dbReference type="Gene3D" id="1.10.30.10">
    <property type="entry name" value="High mobility group box domain"/>
    <property type="match status" value="1"/>
</dbReference>
<dbReference type="InterPro" id="IPR036910">
    <property type="entry name" value="HMG_box_dom_sf"/>
</dbReference>
<dbReference type="InterPro" id="IPR001606">
    <property type="entry name" value="ARID_dom"/>
</dbReference>
<keyword evidence="1" id="KW-0539">Nucleus</keyword>
<keyword evidence="1" id="KW-0238">DNA-binding</keyword>
<protein>
    <submittedName>
        <fullName evidence="6">High mobility group B protein 10-like isoform X1</fullName>
    </submittedName>
</protein>
<dbReference type="SMART" id="SM00398">
    <property type="entry name" value="HMG"/>
    <property type="match status" value="1"/>
</dbReference>
<dbReference type="KEGG" id="rarg:115752848"/>
<dbReference type="InterPro" id="IPR036431">
    <property type="entry name" value="ARID_dom_sf"/>
</dbReference>
<dbReference type="Pfam" id="PF09011">
    <property type="entry name" value="HMG_box_2"/>
    <property type="match status" value="1"/>
</dbReference>
<dbReference type="Gene3D" id="1.10.150.60">
    <property type="entry name" value="ARID DNA-binding domain"/>
    <property type="match status" value="1"/>
</dbReference>
<dbReference type="PANTHER" id="PTHR46691">
    <property type="entry name" value="HIGH MOBILITY GROUP B PROTEIN 9"/>
    <property type="match status" value="1"/>
</dbReference>
<evidence type="ECO:0000256" key="2">
    <source>
        <dbReference type="SAM" id="MobiDB-lite"/>
    </source>
</evidence>
<dbReference type="GO" id="GO:0005634">
    <property type="term" value="C:nucleus"/>
    <property type="evidence" value="ECO:0007669"/>
    <property type="project" value="UniProtKB-UniRule"/>
</dbReference>
<dbReference type="SMART" id="SM00501">
    <property type="entry name" value="BRIGHT"/>
    <property type="match status" value="1"/>
</dbReference>
<reference evidence="6" key="2">
    <citation type="submission" date="2025-08" db="UniProtKB">
        <authorList>
            <consortium name="RefSeq"/>
        </authorList>
    </citation>
    <scope>IDENTIFICATION</scope>
    <source>
        <tissue evidence="6">Leaf</tissue>
    </source>
</reference>
<reference evidence="5" key="1">
    <citation type="submission" date="2025-05" db="UniProtKB">
        <authorList>
            <consortium name="RefSeq"/>
        </authorList>
    </citation>
    <scope>NUCLEOTIDE SEQUENCE [LARGE SCALE GENOMIC DNA]</scope>
</reference>
<dbReference type="OrthoDB" id="1919336at2759"/>
<sequence length="376" mass="42519">MQAESNRNASPGVDETSSKSNGQTYPHVVAAAANSFGDGLLSDSDKFYAKLAQFFESTGLSLILNARETTLDLFQLHKEVARRGGFRQINKRGKWEEIVLALKLESTAPTIATQVQRLYAHLLYNFEQSISRTRSAPKPPAVSYSFSVLSDDFAGLNSSNSKSPALKRNNKNSSPVLIDIEDYPEEKKLRKEAIKLPTEEKPAQEMAAKLKESMKIPKAPLATRSAYQLFLSKECARLRTLRGESQEGQDTLRVAIDVWRQLTEKEKEPYIEESRKDRERYEQEMAAFAKNGKMQYKFTKKKKASFQKTQDENGIQKKHLDNVYKVVNLTPLEDPLVPRADQSIVDIAMETTENAPTDQLLHFNWDEFCGSLDVAE</sequence>
<dbReference type="SUPFAM" id="SSF46774">
    <property type="entry name" value="ARID-like"/>
    <property type="match status" value="1"/>
</dbReference>
<evidence type="ECO:0000313" key="5">
    <source>
        <dbReference type="Proteomes" id="UP000827889"/>
    </source>
</evidence>
<dbReference type="GO" id="GO:0003677">
    <property type="term" value="F:DNA binding"/>
    <property type="evidence" value="ECO:0007669"/>
    <property type="project" value="UniProtKB-UniRule"/>
</dbReference>
<evidence type="ECO:0000256" key="1">
    <source>
        <dbReference type="PROSITE-ProRule" id="PRU00267"/>
    </source>
</evidence>
<dbReference type="InterPro" id="IPR009071">
    <property type="entry name" value="HMG_box_dom"/>
</dbReference>
<dbReference type="PANTHER" id="PTHR46691:SF5">
    <property type="entry name" value="HMG (HIGH MOBILITY GROUP) BOX PROTEIN"/>
    <property type="match status" value="1"/>
</dbReference>
<dbReference type="Proteomes" id="UP000827889">
    <property type="component" value="Chromosome 1"/>
</dbReference>
<evidence type="ECO:0000259" key="3">
    <source>
        <dbReference type="PROSITE" id="PS50118"/>
    </source>
</evidence>
<evidence type="ECO:0000259" key="4">
    <source>
        <dbReference type="PROSITE" id="PS51011"/>
    </source>
</evidence>
<name>A0A8B8QLF3_9MYRT</name>
<feature type="domain" description="ARID" evidence="4">
    <location>
        <begin position="41"/>
        <end position="131"/>
    </location>
</feature>
<dbReference type="PROSITE" id="PS50118">
    <property type="entry name" value="HMG_BOX_2"/>
    <property type="match status" value="1"/>
</dbReference>
<proteinExistence type="predicted"/>
<dbReference type="Pfam" id="PF01388">
    <property type="entry name" value="ARID"/>
    <property type="match status" value="1"/>
</dbReference>
<dbReference type="PROSITE" id="PS51011">
    <property type="entry name" value="ARID"/>
    <property type="match status" value="1"/>
</dbReference>
<dbReference type="CDD" id="cd16100">
    <property type="entry name" value="ARID"/>
    <property type="match status" value="1"/>
</dbReference>
<feature type="region of interest" description="Disordered" evidence="2">
    <location>
        <begin position="1"/>
        <end position="22"/>
    </location>
</feature>
<dbReference type="RefSeq" id="XP_030547092.1">
    <property type="nucleotide sequence ID" value="XM_030691232.2"/>
</dbReference>
<organism evidence="5 6">
    <name type="scientific">Rhodamnia argentea</name>
    <dbReference type="NCBI Taxonomy" id="178133"/>
    <lineage>
        <taxon>Eukaryota</taxon>
        <taxon>Viridiplantae</taxon>
        <taxon>Streptophyta</taxon>
        <taxon>Embryophyta</taxon>
        <taxon>Tracheophyta</taxon>
        <taxon>Spermatophyta</taxon>
        <taxon>Magnoliopsida</taxon>
        <taxon>eudicotyledons</taxon>
        <taxon>Gunneridae</taxon>
        <taxon>Pentapetalae</taxon>
        <taxon>rosids</taxon>
        <taxon>malvids</taxon>
        <taxon>Myrtales</taxon>
        <taxon>Myrtaceae</taxon>
        <taxon>Myrtoideae</taxon>
        <taxon>Myrteae</taxon>
        <taxon>Australasian group</taxon>
        <taxon>Rhodamnia</taxon>
    </lineage>
</organism>
<evidence type="ECO:0000313" key="6">
    <source>
        <dbReference type="RefSeq" id="XP_030547092.1"/>
    </source>
</evidence>
<gene>
    <name evidence="6" type="primary">LOC115752848</name>
</gene>